<evidence type="ECO:0000313" key="2">
    <source>
        <dbReference type="Proteomes" id="UP000240615"/>
    </source>
</evidence>
<accession>A0ABC8CUT5</accession>
<gene>
    <name evidence="1" type="ORF">C7M56_04985</name>
</gene>
<proteinExistence type="predicted"/>
<evidence type="ECO:0008006" key="3">
    <source>
        <dbReference type="Google" id="ProtNLM"/>
    </source>
</evidence>
<name>A0ABC8CUT5_CLOBO</name>
<dbReference type="Proteomes" id="UP000240615">
    <property type="component" value="Chromosome"/>
</dbReference>
<dbReference type="AlphaFoldDB" id="A0ABC8CUT5"/>
<protein>
    <recommendedName>
        <fullName evidence="3">(Fe-S)-binding protein</fullName>
    </recommendedName>
</protein>
<sequence length="218" mass="25043">MTKTYFNPGCALSIYKPEIENKVLKFLNENYGEVTLHKICCHHNPQLEAGSLIINVCAGCDRRFRSLYEGISTISLWEVLDGLEAFQYPDYKGLKLSVHDACPVREKPQVHKAVRNLLKKMNIDVVEIKFSGTNSICCGDDFYSKLPIEKVHQKMKERAESMPCNEVCVYCVSCIKSMYIGGKTPRHLIDLLIGQTTEPQIWDTVKWHEQLQDYIDKH</sequence>
<organism evidence="1 2">
    <name type="scientific">Clostridium botulinum</name>
    <dbReference type="NCBI Taxonomy" id="1491"/>
    <lineage>
        <taxon>Bacteria</taxon>
        <taxon>Bacillati</taxon>
        <taxon>Bacillota</taxon>
        <taxon>Clostridia</taxon>
        <taxon>Eubacteriales</taxon>
        <taxon>Clostridiaceae</taxon>
        <taxon>Clostridium</taxon>
    </lineage>
</organism>
<dbReference type="EMBL" id="CP027777">
    <property type="protein sequence ID" value="AVQ38067.1"/>
    <property type="molecule type" value="Genomic_DNA"/>
</dbReference>
<dbReference type="RefSeq" id="WP_159034528.1">
    <property type="nucleotide sequence ID" value="NZ_CP027777.1"/>
</dbReference>
<reference evidence="1 2" key="1">
    <citation type="submission" date="2018-01" db="EMBL/GenBank/DDBJ databases">
        <title>Genetic Diversity of Clostridium botulinum in seafood.</title>
        <authorList>
            <person name="Athira V."/>
            <person name="Arun Jyothi P.V."/>
            <person name="Lalitha K.V."/>
            <person name="Joseph T.C."/>
        </authorList>
    </citation>
    <scope>NUCLEOTIDE SEQUENCE [LARGE SCALE GENOMIC DNA]</scope>
    <source>
        <strain evidence="1 2">Mfbjulcb8</strain>
    </source>
</reference>
<evidence type="ECO:0000313" key="1">
    <source>
        <dbReference type="EMBL" id="AVQ38067.1"/>
    </source>
</evidence>